<dbReference type="PROSITE" id="PS00105">
    <property type="entry name" value="AA_TRANSFER_CLASS_1"/>
    <property type="match status" value="1"/>
</dbReference>
<dbReference type="Proteomes" id="UP000237271">
    <property type="component" value="Unassembled WGS sequence"/>
</dbReference>
<keyword evidence="9" id="KW-1185">Reference proteome</keyword>
<dbReference type="Gene3D" id="3.90.1150.10">
    <property type="entry name" value="Aspartate Aminotransferase, domain 1"/>
    <property type="match status" value="1"/>
</dbReference>
<dbReference type="InterPro" id="IPR001086">
    <property type="entry name" value="Preph_deHydtase"/>
</dbReference>
<dbReference type="GO" id="GO:0030170">
    <property type="term" value="F:pyridoxal phosphate binding"/>
    <property type="evidence" value="ECO:0007669"/>
    <property type="project" value="InterPro"/>
</dbReference>
<dbReference type="SUPFAM" id="SSF53850">
    <property type="entry name" value="Periplasmic binding protein-like II"/>
    <property type="match status" value="1"/>
</dbReference>
<feature type="domain" description="ACT" evidence="7">
    <location>
        <begin position="574"/>
        <end position="656"/>
    </location>
</feature>
<dbReference type="EMBL" id="NCKW01000723">
    <property type="protein sequence ID" value="POM80084.1"/>
    <property type="molecule type" value="Genomic_DNA"/>
</dbReference>
<evidence type="ECO:0000256" key="5">
    <source>
        <dbReference type="ARBA" id="ARBA00022898"/>
    </source>
</evidence>
<dbReference type="InterPro" id="IPR002912">
    <property type="entry name" value="ACT_dom"/>
</dbReference>
<dbReference type="CDD" id="cd00609">
    <property type="entry name" value="AAT_like"/>
    <property type="match status" value="2"/>
</dbReference>
<keyword evidence="4" id="KW-0808">Transferase</keyword>
<dbReference type="PROSITE" id="PS00858">
    <property type="entry name" value="PREPHENATE_DEHYDR_2"/>
    <property type="match status" value="1"/>
</dbReference>
<evidence type="ECO:0000256" key="1">
    <source>
        <dbReference type="ARBA" id="ARBA00001933"/>
    </source>
</evidence>
<dbReference type="PROSITE" id="PS51671">
    <property type="entry name" value="ACT"/>
    <property type="match status" value="1"/>
</dbReference>
<dbReference type="SUPFAM" id="SSF55021">
    <property type="entry name" value="ACT-like"/>
    <property type="match status" value="1"/>
</dbReference>
<dbReference type="PANTHER" id="PTHR46383">
    <property type="entry name" value="ASPARTATE AMINOTRANSFERASE"/>
    <property type="match status" value="1"/>
</dbReference>
<evidence type="ECO:0000313" key="8">
    <source>
        <dbReference type="EMBL" id="POM80084.1"/>
    </source>
</evidence>
<comment type="caution">
    <text evidence="8">The sequence shown here is derived from an EMBL/GenBank/DDBJ whole genome shotgun (WGS) entry which is preliminary data.</text>
</comment>
<dbReference type="Gene3D" id="3.40.190.10">
    <property type="entry name" value="Periplasmic binding protein-like II"/>
    <property type="match status" value="1"/>
</dbReference>
<name>A0A2P4YQM0_9STRA</name>
<keyword evidence="5" id="KW-0663">Pyridoxal phosphate</keyword>
<dbReference type="InterPro" id="IPR045865">
    <property type="entry name" value="ACT-like_dom_sf"/>
</dbReference>
<dbReference type="Gene3D" id="3.30.70.260">
    <property type="match status" value="1"/>
</dbReference>
<dbReference type="GO" id="GO:0008483">
    <property type="term" value="F:transaminase activity"/>
    <property type="evidence" value="ECO:0007669"/>
    <property type="project" value="UniProtKB-KW"/>
</dbReference>
<dbReference type="Pfam" id="PF00800">
    <property type="entry name" value="PDT"/>
    <property type="match status" value="1"/>
</dbReference>
<evidence type="ECO:0000256" key="3">
    <source>
        <dbReference type="ARBA" id="ARBA00022576"/>
    </source>
</evidence>
<comment type="similarity">
    <text evidence="2">Belongs to the class-I pyridoxal-phosphate-dependent aminotransferase family.</text>
</comment>
<dbReference type="OrthoDB" id="2414662at2759"/>
<dbReference type="GO" id="GO:0009094">
    <property type="term" value="P:L-phenylalanine biosynthetic process"/>
    <property type="evidence" value="ECO:0007669"/>
    <property type="project" value="InterPro"/>
</dbReference>
<dbReference type="PANTHER" id="PTHR46383:SF1">
    <property type="entry name" value="ASPARTATE AMINOTRANSFERASE"/>
    <property type="match status" value="1"/>
</dbReference>
<evidence type="ECO:0000256" key="2">
    <source>
        <dbReference type="ARBA" id="ARBA00007441"/>
    </source>
</evidence>
<sequence>MCSYVRVLGCYSSDTLEVTNGVSDASSQELTMAQKYPLSPVFDTTKVAKTLAVFAVTKQMEAEGKSVYSLCVGEPDFQPPKRVLDAGIRAIQEGKTKYCDMRGMADLREIIVTYLQRAKGVTYDPKEIQICGGAQQALYNVILAILRPGDKVLLPSPYWGSYEGILAQVKTQLVQLRNTLEENYLINPVKLEEALTANPEIRILILCNPSNPAGTLHSPEQLEQIAAVLRKPQFRHVIVISDEIYEQIVYQDEGQPKRVCKSFAAIPDMYERTVLINGFSKAYAMTGLRIGYMAAPSHFIEPCYLMQGQLTSCANSVGQVMAIEAVKMELETMDKGEVRIAENLHGLDLKRQYIAKRLRAMPNVRFAYPTSSFYVFVDLALLFEGKKVYTVDKSEELHNVDDFCDYLIRKMGVAVGPGSDMGEPYGFRISYAGSMDTMVHSMDGLELAIKSLTFDTMAVGTSTRIAHPADTSLVGIKEAASQMLSALDNFETVGYSSLEDVVIAVKQNNVKFAVVPVESTAHGSYYDTYDLLLKYDLAVVGESKPSTKSARFWLVAKTPTEPSLKMTTCKTSLAFAFASGNAHGQLHRALGLFASRDIDLSKVESRPWSSSHPSAGKAEFIFYVDVKARQSDEVVVDAIASLRAMCSYVRVLGCYSSDNVVVTKSEACDVQMYPLNPVFDTTTIAKTITIFGKTKQLEAEGKPVYSLCVGEPDFLPPKSVLEAGIKALQHGQTKYCDMRGMAELRELITTYLQRTKGVIYDPATEIQICSGAQQALYNVILAVCRPGDKVILPSPYWGNYEGIITQVKAGLVRLHNTGGRLPH</sequence>
<dbReference type="InterPro" id="IPR050596">
    <property type="entry name" value="AspAT/PAT-like"/>
</dbReference>
<organism evidence="8 9">
    <name type="scientific">Phytophthora palmivora</name>
    <dbReference type="NCBI Taxonomy" id="4796"/>
    <lineage>
        <taxon>Eukaryota</taxon>
        <taxon>Sar</taxon>
        <taxon>Stramenopiles</taxon>
        <taxon>Oomycota</taxon>
        <taxon>Peronosporomycetes</taxon>
        <taxon>Peronosporales</taxon>
        <taxon>Peronosporaceae</taxon>
        <taxon>Phytophthora</taxon>
    </lineage>
</organism>
<dbReference type="SUPFAM" id="SSF53383">
    <property type="entry name" value="PLP-dependent transferases"/>
    <property type="match status" value="2"/>
</dbReference>
<proteinExistence type="inferred from homology"/>
<dbReference type="InterPro" id="IPR018528">
    <property type="entry name" value="Preph_deHydtase_CS"/>
</dbReference>
<dbReference type="InterPro" id="IPR015422">
    <property type="entry name" value="PyrdxlP-dep_Trfase_small"/>
</dbReference>
<dbReference type="Gene3D" id="3.40.640.10">
    <property type="entry name" value="Type I PLP-dependent aspartate aminotransferase-like (Major domain)"/>
    <property type="match status" value="2"/>
</dbReference>
<evidence type="ECO:0000256" key="4">
    <source>
        <dbReference type="ARBA" id="ARBA00022679"/>
    </source>
</evidence>
<evidence type="ECO:0000313" key="9">
    <source>
        <dbReference type="Proteomes" id="UP000237271"/>
    </source>
</evidence>
<keyword evidence="3 8" id="KW-0032">Aminotransferase</keyword>
<dbReference type="CDD" id="cd04905">
    <property type="entry name" value="ACT_CM-PDT"/>
    <property type="match status" value="1"/>
</dbReference>
<reference evidence="8 9" key="1">
    <citation type="journal article" date="2017" name="Genome Biol. Evol.">
        <title>Phytophthora megakarya and P. palmivora, closely related causal agents of cacao black pod rot, underwent increases in genome sizes and gene numbers by different mechanisms.</title>
        <authorList>
            <person name="Ali S.S."/>
            <person name="Shao J."/>
            <person name="Lary D.J."/>
            <person name="Kronmiller B."/>
            <person name="Shen D."/>
            <person name="Strem M.D."/>
            <person name="Amoako-Attah I."/>
            <person name="Akrofi A.Y."/>
            <person name="Begoude B.A."/>
            <person name="Ten Hoopen G.M."/>
            <person name="Coulibaly K."/>
            <person name="Kebe B.I."/>
            <person name="Melnick R.L."/>
            <person name="Guiltinan M.J."/>
            <person name="Tyler B.M."/>
            <person name="Meinhardt L.W."/>
            <person name="Bailey B.A."/>
        </authorList>
    </citation>
    <scope>NUCLEOTIDE SEQUENCE [LARGE SCALE GENOMIC DNA]</scope>
    <source>
        <strain evidence="9">sbr112.9</strain>
    </source>
</reference>
<comment type="cofactor">
    <cofactor evidence="1">
        <name>pyridoxal 5'-phosphate</name>
        <dbReference type="ChEBI" id="CHEBI:597326"/>
    </cofactor>
</comment>
<dbReference type="PROSITE" id="PS51171">
    <property type="entry name" value="PREPHENATE_DEHYDR_3"/>
    <property type="match status" value="1"/>
</dbReference>
<evidence type="ECO:0000259" key="7">
    <source>
        <dbReference type="PROSITE" id="PS51671"/>
    </source>
</evidence>
<dbReference type="GO" id="GO:0004664">
    <property type="term" value="F:prephenate dehydratase activity"/>
    <property type="evidence" value="ECO:0007669"/>
    <property type="project" value="InterPro"/>
</dbReference>
<evidence type="ECO:0000259" key="6">
    <source>
        <dbReference type="PROSITE" id="PS51171"/>
    </source>
</evidence>
<gene>
    <name evidence="8" type="ORF">PHPALM_2122</name>
</gene>
<dbReference type="AlphaFoldDB" id="A0A2P4YQM0"/>
<dbReference type="InterPro" id="IPR015424">
    <property type="entry name" value="PyrdxlP-dep_Trfase"/>
</dbReference>
<dbReference type="InterPro" id="IPR004838">
    <property type="entry name" value="NHTrfase_class1_PyrdxlP-BS"/>
</dbReference>
<dbReference type="InterPro" id="IPR004839">
    <property type="entry name" value="Aminotransferase_I/II_large"/>
</dbReference>
<accession>A0A2P4YQM0</accession>
<dbReference type="Pfam" id="PF00155">
    <property type="entry name" value="Aminotran_1_2"/>
    <property type="match status" value="2"/>
</dbReference>
<dbReference type="InterPro" id="IPR015421">
    <property type="entry name" value="PyrdxlP-dep_Trfase_major"/>
</dbReference>
<protein>
    <submittedName>
        <fullName evidence="8">Aspartate aminotransferase</fullName>
    </submittedName>
</protein>
<feature type="domain" description="Prephenate dehydratase" evidence="6">
    <location>
        <begin position="464"/>
        <end position="672"/>
    </location>
</feature>